<comment type="caution">
    <text evidence="5">Lacks conserved residue(s) required for the propagation of feature annotation.</text>
</comment>
<dbReference type="PANTHER" id="PTHR31636">
    <property type="entry name" value="OSJNBA0084A10.13 PROTEIN-RELATED"/>
    <property type="match status" value="1"/>
</dbReference>
<organism evidence="6 7">
    <name type="scientific">Linum tenue</name>
    <dbReference type="NCBI Taxonomy" id="586396"/>
    <lineage>
        <taxon>Eukaryota</taxon>
        <taxon>Viridiplantae</taxon>
        <taxon>Streptophyta</taxon>
        <taxon>Embryophyta</taxon>
        <taxon>Tracheophyta</taxon>
        <taxon>Spermatophyta</taxon>
        <taxon>Magnoliopsida</taxon>
        <taxon>eudicotyledons</taxon>
        <taxon>Gunneridae</taxon>
        <taxon>Pentapetalae</taxon>
        <taxon>rosids</taxon>
        <taxon>fabids</taxon>
        <taxon>Malpighiales</taxon>
        <taxon>Linaceae</taxon>
        <taxon>Linum</taxon>
    </lineage>
</organism>
<evidence type="ECO:0000256" key="2">
    <source>
        <dbReference type="ARBA" id="ARBA00023015"/>
    </source>
</evidence>
<dbReference type="PROSITE" id="PS50985">
    <property type="entry name" value="GRAS"/>
    <property type="match status" value="1"/>
</dbReference>
<reference evidence="6" key="1">
    <citation type="submission" date="2022-08" db="EMBL/GenBank/DDBJ databases">
        <authorList>
            <person name="Gutierrez-Valencia J."/>
        </authorList>
    </citation>
    <scope>NUCLEOTIDE SEQUENCE</scope>
</reference>
<dbReference type="InterPro" id="IPR005202">
    <property type="entry name" value="TF_GRAS"/>
</dbReference>
<evidence type="ECO:0000313" key="7">
    <source>
        <dbReference type="Proteomes" id="UP001154282"/>
    </source>
</evidence>
<keyword evidence="2" id="KW-0805">Transcription regulation</keyword>
<evidence type="ECO:0000256" key="4">
    <source>
        <dbReference type="ARBA" id="ARBA00023242"/>
    </source>
</evidence>
<dbReference type="Pfam" id="PF03514">
    <property type="entry name" value="GRAS"/>
    <property type="match status" value="1"/>
</dbReference>
<sequence>MLNIPFDPSLSHLSKDDVRSVELAEYLLAAAERVGDRQFDHAAALLNLCESLASKTGNAVQRLGYCFCQALREKIACDTGKKPPQDKKRSVPDYHESLLTSDFAVKAMQRGAMPMFQVPHMVGIQAIIENVTKANKIHVIDLKIGNGHQWVALMQGLMSLSDREPVELLRVTAVATITSNQSSIKDTGNRLASFAESIEMPFQFNIVVIIDEDEASDFRPDRFDLDPVEEALVALMRVMRGLNPQLMVVTETEANNNSPHFSARFVDALFHYGAVFDSVDACMGKDDEEGRAFMEGVMMGRMISNVVAREGEERVVRGVKLDVWRAFFRRFEMVERRLSSVAWQQVRLVRETAPNGEFCTVERDGKAMVIGWKGTPLVSISTWKFFRSARLVSGTKHLRIEFE</sequence>
<dbReference type="GO" id="GO:0005634">
    <property type="term" value="C:nucleus"/>
    <property type="evidence" value="ECO:0007669"/>
    <property type="project" value="UniProtKB-SubCell"/>
</dbReference>
<dbReference type="Proteomes" id="UP001154282">
    <property type="component" value="Unassembled WGS sequence"/>
</dbReference>
<name>A0AAV0P9P2_9ROSI</name>
<evidence type="ECO:0000256" key="3">
    <source>
        <dbReference type="ARBA" id="ARBA00023163"/>
    </source>
</evidence>
<comment type="similarity">
    <text evidence="5">Belongs to the GRAS family.</text>
</comment>
<proteinExistence type="inferred from homology"/>
<feature type="region of interest" description="SAW" evidence="5">
    <location>
        <begin position="308"/>
        <end position="384"/>
    </location>
</feature>
<dbReference type="AlphaFoldDB" id="A0AAV0P9P2"/>
<feature type="region of interest" description="Leucine repeat II (LRII)" evidence="5">
    <location>
        <begin position="186"/>
        <end position="218"/>
    </location>
</feature>
<keyword evidence="4" id="KW-0539">Nucleus</keyword>
<evidence type="ECO:0000256" key="1">
    <source>
        <dbReference type="ARBA" id="ARBA00004123"/>
    </source>
</evidence>
<protein>
    <submittedName>
        <fullName evidence="6">Uncharacterized protein</fullName>
    </submittedName>
</protein>
<comment type="subcellular location">
    <subcellularLocation>
        <location evidence="1">Nucleus</location>
    </subcellularLocation>
</comment>
<comment type="caution">
    <text evidence="6">The sequence shown here is derived from an EMBL/GenBank/DDBJ whole genome shotgun (WGS) entry which is preliminary data.</text>
</comment>
<feature type="short sequence motif" description="VHIID" evidence="5">
    <location>
        <begin position="137"/>
        <end position="141"/>
    </location>
</feature>
<evidence type="ECO:0000313" key="6">
    <source>
        <dbReference type="EMBL" id="CAI0467031.1"/>
    </source>
</evidence>
<evidence type="ECO:0000256" key="5">
    <source>
        <dbReference type="PROSITE-ProRule" id="PRU01191"/>
    </source>
</evidence>
<gene>
    <name evidence="6" type="ORF">LITE_LOCUS37282</name>
</gene>
<accession>A0AAV0P9P2</accession>
<keyword evidence="7" id="KW-1185">Reference proteome</keyword>
<dbReference type="EMBL" id="CAMGYJ010000008">
    <property type="protein sequence ID" value="CAI0467031.1"/>
    <property type="molecule type" value="Genomic_DNA"/>
</dbReference>
<keyword evidence="3" id="KW-0804">Transcription</keyword>